<dbReference type="EMBL" id="CP010552">
    <property type="protein sequence ID" value="ALE51849.1"/>
    <property type="molecule type" value="Genomic_DNA"/>
</dbReference>
<gene>
    <name evidence="3" type="ORF">SP60_00395</name>
</gene>
<dbReference type="KEGG" id="tho:SP60_00395"/>
<name>A0A0M4PJG9_9GAMM</name>
<accession>A0A0M4PJG9</accession>
<reference evidence="3 4" key="1">
    <citation type="journal article" date="2015" name="Genome Announc.">
        <title>Genome Sequence of 'Candidatus Thioglobus autotrophica' Strain EF1, a Chemoautotroph from the SUP05 Clade of Marine Gammaproteobacteria.</title>
        <authorList>
            <person name="Shah V."/>
            <person name="Morris R.M."/>
        </authorList>
    </citation>
    <scope>NUCLEOTIDE SEQUENCE [LARGE SCALE GENOMIC DNA]</scope>
    <source>
        <strain evidence="3 4">EF1</strain>
    </source>
</reference>
<evidence type="ECO:0000313" key="4">
    <source>
        <dbReference type="Proteomes" id="UP000058020"/>
    </source>
</evidence>
<dbReference type="AlphaFoldDB" id="A0A0M4PJG9"/>
<dbReference type="Pfam" id="PF01541">
    <property type="entry name" value="GIY-YIG"/>
    <property type="match status" value="1"/>
</dbReference>
<sequence>MKKLDNKTWLVYLLQCANNSLYCGITNDLPRRLRQHNGEIKGGAKYTRANAPCQLIYQEKTQDRSSASKREYEIKQMDKKTKLRLIQST</sequence>
<evidence type="ECO:0000313" key="3">
    <source>
        <dbReference type="EMBL" id="ALE51849.1"/>
    </source>
</evidence>
<dbReference type="RefSeq" id="WP_053950761.1">
    <property type="nucleotide sequence ID" value="NZ_CP010552.1"/>
</dbReference>
<evidence type="ECO:0000259" key="2">
    <source>
        <dbReference type="PROSITE" id="PS50164"/>
    </source>
</evidence>
<dbReference type="OrthoDB" id="9797095at2"/>
<dbReference type="InterPro" id="IPR000305">
    <property type="entry name" value="GIY-YIG_endonuc"/>
</dbReference>
<keyword evidence="4" id="KW-1185">Reference proteome</keyword>
<dbReference type="Proteomes" id="UP000058020">
    <property type="component" value="Chromosome"/>
</dbReference>
<dbReference type="InterPro" id="IPR050190">
    <property type="entry name" value="UPF0213_domain"/>
</dbReference>
<dbReference type="PROSITE" id="PS50164">
    <property type="entry name" value="GIY_YIG"/>
    <property type="match status" value="1"/>
</dbReference>
<organism evidence="3 4">
    <name type="scientific">Candidatus Thioglobus autotrophicus</name>
    <dbReference type="NCBI Taxonomy" id="1705394"/>
    <lineage>
        <taxon>Bacteria</taxon>
        <taxon>Pseudomonadati</taxon>
        <taxon>Pseudomonadota</taxon>
        <taxon>Gammaproteobacteria</taxon>
        <taxon>Candidatus Pseudothioglobaceae</taxon>
        <taxon>Candidatus Thioglobus</taxon>
    </lineage>
</organism>
<feature type="domain" description="GIY-YIG" evidence="2">
    <location>
        <begin position="7"/>
        <end position="85"/>
    </location>
</feature>
<dbReference type="CDD" id="cd10456">
    <property type="entry name" value="GIY-YIG_UPF0213"/>
    <property type="match status" value="1"/>
</dbReference>
<dbReference type="InterPro" id="IPR035901">
    <property type="entry name" value="GIY-YIG_endonuc_sf"/>
</dbReference>
<dbReference type="Gene3D" id="3.40.1440.10">
    <property type="entry name" value="GIY-YIG endonuclease"/>
    <property type="match status" value="1"/>
</dbReference>
<dbReference type="SUPFAM" id="SSF82771">
    <property type="entry name" value="GIY-YIG endonuclease"/>
    <property type="match status" value="1"/>
</dbReference>
<dbReference type="PANTHER" id="PTHR34477">
    <property type="entry name" value="UPF0213 PROTEIN YHBQ"/>
    <property type="match status" value="1"/>
</dbReference>
<dbReference type="PANTHER" id="PTHR34477:SF1">
    <property type="entry name" value="UPF0213 PROTEIN YHBQ"/>
    <property type="match status" value="1"/>
</dbReference>
<proteinExistence type="inferred from homology"/>
<evidence type="ECO:0000256" key="1">
    <source>
        <dbReference type="ARBA" id="ARBA00007435"/>
    </source>
</evidence>
<comment type="similarity">
    <text evidence="1">Belongs to the UPF0213 family.</text>
</comment>
<protein>
    <submittedName>
        <fullName evidence="3">Excinuclease ABC subunit C</fullName>
    </submittedName>
</protein>
<dbReference type="PATRIC" id="fig|1705394.5.peg.79"/>
<dbReference type="STRING" id="1705394.SP60_00395"/>